<accession>A0A1W1EAG8</accession>
<dbReference type="EMBL" id="FPIB01000026">
    <property type="protein sequence ID" value="SFV90899.1"/>
    <property type="molecule type" value="Genomic_DNA"/>
</dbReference>
<sequence>MSEIRVPEGWESIELEKVLDYEQLGIIYSTPKVKTTFLFP</sequence>
<proteinExistence type="predicted"/>
<evidence type="ECO:0000313" key="1">
    <source>
        <dbReference type="EMBL" id="SFV90899.1"/>
    </source>
</evidence>
<dbReference type="AlphaFoldDB" id="A0A1W1EAG8"/>
<gene>
    <name evidence="1" type="ORF">MNB_SV-4-453</name>
</gene>
<organism evidence="1">
    <name type="scientific">hydrothermal vent metagenome</name>
    <dbReference type="NCBI Taxonomy" id="652676"/>
    <lineage>
        <taxon>unclassified sequences</taxon>
        <taxon>metagenomes</taxon>
        <taxon>ecological metagenomes</taxon>
    </lineage>
</organism>
<protein>
    <submittedName>
        <fullName evidence="1">Uncharacterized protein</fullName>
    </submittedName>
</protein>
<reference evidence="1" key="1">
    <citation type="submission" date="2016-10" db="EMBL/GenBank/DDBJ databases">
        <authorList>
            <person name="de Groot N.N."/>
        </authorList>
    </citation>
    <scope>NUCLEOTIDE SEQUENCE</scope>
</reference>
<name>A0A1W1EAG8_9ZZZZ</name>